<evidence type="ECO:0000259" key="4">
    <source>
        <dbReference type="Pfam" id="PF13458"/>
    </source>
</evidence>
<comment type="similarity">
    <text evidence="1">Belongs to the leucine-binding protein family.</text>
</comment>
<sequence length="446" mass="48156">MPANRRGRHLARAAAAGALALVMTATACTGAGQIEEGVPADLDVAPGVTDDSVVIGAHHPLTGPAAPGYLSISRGASAVFDYVNEQGGVNGREIDYRAEDDAYDPSMTIDVTRELVIRDEIFAMMGGLGTPTHSGVIDYLNDEGVPDIFPSSGALAWNNTEVHPLTYGWQADYTKEAKVQGEYIAEHFPGQSVGYLYQNDDVGVDSQAGLDQYLEDEVVARQHYESEVTDLSAQIAELDRAGADVVVCSCIPAFTAMGMLEASRIGFDPQWMVSSIGGDTATLQGLLQEFTSDTPAEGTPADAFLEDTLVTTYLPRVEDPEDEWAQFFIDVYEEYGGEDQITNTHIFGMSQAVMFAQALKSAGPDLTRQALVDALENEEWRGPGHVPFASSDGDHGGHEGVFVVQHQSDGTQDWVQEARVTDREDGPIEQVEGFDRATPEELEFHD</sequence>
<dbReference type="Proteomes" id="UP000806528">
    <property type="component" value="Unassembled WGS sequence"/>
</dbReference>
<dbReference type="Pfam" id="PF13458">
    <property type="entry name" value="Peripla_BP_6"/>
    <property type="match status" value="1"/>
</dbReference>
<proteinExistence type="inferred from homology"/>
<dbReference type="PROSITE" id="PS51257">
    <property type="entry name" value="PROKAR_LIPOPROTEIN"/>
    <property type="match status" value="1"/>
</dbReference>
<keyword evidence="6" id="KW-1185">Reference proteome</keyword>
<feature type="chain" id="PRO_5047288738" evidence="3">
    <location>
        <begin position="28"/>
        <end position="446"/>
    </location>
</feature>
<dbReference type="SUPFAM" id="SSF53822">
    <property type="entry name" value="Periplasmic binding protein-like I"/>
    <property type="match status" value="1"/>
</dbReference>
<evidence type="ECO:0000256" key="3">
    <source>
        <dbReference type="SAM" id="SignalP"/>
    </source>
</evidence>
<gene>
    <name evidence="5" type="ORF">IDM40_24225</name>
</gene>
<evidence type="ECO:0000256" key="2">
    <source>
        <dbReference type="ARBA" id="ARBA00022729"/>
    </source>
</evidence>
<dbReference type="InterPro" id="IPR028081">
    <property type="entry name" value="Leu-bd"/>
</dbReference>
<dbReference type="PANTHER" id="PTHR47235">
    <property type="entry name" value="BLR6548 PROTEIN"/>
    <property type="match status" value="1"/>
</dbReference>
<evidence type="ECO:0000313" key="5">
    <source>
        <dbReference type="EMBL" id="MBE3001780.1"/>
    </source>
</evidence>
<dbReference type="PANTHER" id="PTHR47235:SF1">
    <property type="entry name" value="BLR6548 PROTEIN"/>
    <property type="match status" value="1"/>
</dbReference>
<dbReference type="RefSeq" id="WP_193124375.1">
    <property type="nucleotide sequence ID" value="NZ_JADBGI010000028.1"/>
</dbReference>
<feature type="signal peptide" evidence="3">
    <location>
        <begin position="1"/>
        <end position="27"/>
    </location>
</feature>
<organism evidence="5 6">
    <name type="scientific">Nocardiopsis coralli</name>
    <dbReference type="NCBI Taxonomy" id="2772213"/>
    <lineage>
        <taxon>Bacteria</taxon>
        <taxon>Bacillati</taxon>
        <taxon>Actinomycetota</taxon>
        <taxon>Actinomycetes</taxon>
        <taxon>Streptosporangiales</taxon>
        <taxon>Nocardiopsidaceae</taxon>
        <taxon>Nocardiopsis</taxon>
    </lineage>
</organism>
<accession>A0ABR9PD57</accession>
<protein>
    <submittedName>
        <fullName evidence="5">ABC transporter substrate-binding protein</fullName>
    </submittedName>
</protein>
<dbReference type="EMBL" id="JADBGI010000028">
    <property type="protein sequence ID" value="MBE3001780.1"/>
    <property type="molecule type" value="Genomic_DNA"/>
</dbReference>
<dbReference type="CDD" id="cd06343">
    <property type="entry name" value="PBP1_ABC_ligand_binding-like"/>
    <property type="match status" value="1"/>
</dbReference>
<name>A0ABR9PD57_9ACTN</name>
<reference evidence="5 6" key="1">
    <citation type="submission" date="2020-09" db="EMBL/GenBank/DDBJ databases">
        <title>Diversity and distribution of actinomycetes associated with coral in the coast of Hainan.</title>
        <authorList>
            <person name="Li F."/>
        </authorList>
    </citation>
    <scope>NUCLEOTIDE SEQUENCE [LARGE SCALE GENOMIC DNA]</scope>
    <source>
        <strain evidence="5 6">HNM0947</strain>
    </source>
</reference>
<evidence type="ECO:0000313" key="6">
    <source>
        <dbReference type="Proteomes" id="UP000806528"/>
    </source>
</evidence>
<keyword evidence="2 3" id="KW-0732">Signal</keyword>
<feature type="domain" description="Leucine-binding protein" evidence="4">
    <location>
        <begin position="53"/>
        <end position="410"/>
    </location>
</feature>
<comment type="caution">
    <text evidence="5">The sequence shown here is derived from an EMBL/GenBank/DDBJ whole genome shotgun (WGS) entry which is preliminary data.</text>
</comment>
<evidence type="ECO:0000256" key="1">
    <source>
        <dbReference type="ARBA" id="ARBA00010062"/>
    </source>
</evidence>
<dbReference type="InterPro" id="IPR028082">
    <property type="entry name" value="Peripla_BP_I"/>
</dbReference>
<dbReference type="Gene3D" id="3.40.50.2300">
    <property type="match status" value="2"/>
</dbReference>